<sequence>MVSCCASSPAASLGFSLFCLSVGATSTGDSVLPFSTEGRCSVASFACSFGPSASASSADSKFMVVGGRKTPAVGAGAMPRPCSPPFFSLRYWPRRLHVTAKLDFSLAAAAARPAMAAAAPCCSPSPPIELNPPHQKQ</sequence>
<proteinExistence type="predicted"/>
<organism evidence="2">
    <name type="scientific">Arundo donax</name>
    <name type="common">Giant reed</name>
    <name type="synonym">Donax arundinaceus</name>
    <dbReference type="NCBI Taxonomy" id="35708"/>
    <lineage>
        <taxon>Eukaryota</taxon>
        <taxon>Viridiplantae</taxon>
        <taxon>Streptophyta</taxon>
        <taxon>Embryophyta</taxon>
        <taxon>Tracheophyta</taxon>
        <taxon>Spermatophyta</taxon>
        <taxon>Magnoliopsida</taxon>
        <taxon>Liliopsida</taxon>
        <taxon>Poales</taxon>
        <taxon>Poaceae</taxon>
        <taxon>PACMAD clade</taxon>
        <taxon>Arundinoideae</taxon>
        <taxon>Arundineae</taxon>
        <taxon>Arundo</taxon>
    </lineage>
</organism>
<evidence type="ECO:0008006" key="3">
    <source>
        <dbReference type="Google" id="ProtNLM"/>
    </source>
</evidence>
<keyword evidence="1" id="KW-0732">Signal</keyword>
<reference evidence="2" key="1">
    <citation type="submission" date="2014-09" db="EMBL/GenBank/DDBJ databases">
        <authorList>
            <person name="Magalhaes I.L.F."/>
            <person name="Oliveira U."/>
            <person name="Santos F.R."/>
            <person name="Vidigal T.H.D.A."/>
            <person name="Brescovit A.D."/>
            <person name="Santos A.J."/>
        </authorList>
    </citation>
    <scope>NUCLEOTIDE SEQUENCE</scope>
    <source>
        <tissue evidence="2">Shoot tissue taken approximately 20 cm above the soil surface</tissue>
    </source>
</reference>
<dbReference type="EMBL" id="GBRH01194957">
    <property type="protein sequence ID" value="JAE02939.1"/>
    <property type="molecule type" value="Transcribed_RNA"/>
</dbReference>
<feature type="signal peptide" evidence="1">
    <location>
        <begin position="1"/>
        <end position="24"/>
    </location>
</feature>
<name>A0A0A9EVB1_ARUDO</name>
<protein>
    <recommendedName>
        <fullName evidence="3">Secreted protein</fullName>
    </recommendedName>
</protein>
<reference evidence="2" key="2">
    <citation type="journal article" date="2015" name="Data Brief">
        <title>Shoot transcriptome of the giant reed, Arundo donax.</title>
        <authorList>
            <person name="Barrero R.A."/>
            <person name="Guerrero F.D."/>
            <person name="Moolhuijzen P."/>
            <person name="Goolsby J.A."/>
            <person name="Tidwell J."/>
            <person name="Bellgard S.E."/>
            <person name="Bellgard M.I."/>
        </authorList>
    </citation>
    <scope>NUCLEOTIDE SEQUENCE</scope>
    <source>
        <tissue evidence="2">Shoot tissue taken approximately 20 cm above the soil surface</tissue>
    </source>
</reference>
<dbReference type="AlphaFoldDB" id="A0A0A9EVB1"/>
<feature type="chain" id="PRO_5002047109" description="Secreted protein" evidence="1">
    <location>
        <begin position="25"/>
        <end position="137"/>
    </location>
</feature>
<evidence type="ECO:0000256" key="1">
    <source>
        <dbReference type="SAM" id="SignalP"/>
    </source>
</evidence>
<evidence type="ECO:0000313" key="2">
    <source>
        <dbReference type="EMBL" id="JAE02939.1"/>
    </source>
</evidence>
<accession>A0A0A9EVB1</accession>